<sequence length="514" mass="57748">MDDTSQHQNLILPAIATLIAAYILSKLAKWVIAESQKVCSFNGRPCEAPPMRPESWYTFGLAGQLRTIKSAQAQRLPARMAELCEELGDTWAYTLFGTRTIITRDHRNVQAMLATQFDDFTLSTDRDAMHQLLGTNAIFTQSGHAWKSSRALLKPTFDKASIADLDRLELFFLQFRDRISSSLSEAGTIELQSLLQKLTMDSSADFLLGSPVGALQEANNPSVNAANFTESFDIAQQVIVTRWLLNHLFWLYNPPHFRAACSVVHEQVQKFVQKALIKPKNEKRYIFTEALAEATKDAKVIQDQVLSVMLAGRDTTASLLAWTVLSLSRHPEVLEKLRAAVATAVGVGESAKIPTQEELRGITYLKWVLHEVLRLYPPVYANTRCAAKATTLPYGGGKDGQSPIALKKGERVVASFFGLMRRKDLYGEDAEEFRPERWGEEQLRKIGWGWVPFNGGPRICLGQQMALTHASYFLVRILQTWEKLEEDEKFKQKEITYDAKITMYSGLGVNVKLA</sequence>
<evidence type="ECO:0000256" key="1">
    <source>
        <dbReference type="ARBA" id="ARBA00001971"/>
    </source>
</evidence>
<evidence type="ECO:0000256" key="6">
    <source>
        <dbReference type="ARBA" id="ARBA00023004"/>
    </source>
</evidence>
<keyword evidence="10" id="KW-1185">Reference proteome</keyword>
<dbReference type="CDD" id="cd11063">
    <property type="entry name" value="CYP52"/>
    <property type="match status" value="1"/>
</dbReference>
<dbReference type="InterPro" id="IPR002974">
    <property type="entry name" value="Cyt_P450_E_CYP52_ascomycetes"/>
</dbReference>
<dbReference type="GO" id="GO:0016712">
    <property type="term" value="F:oxidoreductase activity, acting on paired donors, with incorporation or reduction of molecular oxygen, reduced flavin or flavoprotein as one donor, and incorporation of one atom of oxygen"/>
    <property type="evidence" value="ECO:0007669"/>
    <property type="project" value="InterPro"/>
</dbReference>
<keyword evidence="5 8" id="KW-0560">Oxidoreductase</keyword>
<keyword evidence="6 8" id="KW-0408">Iron</keyword>
<dbReference type="PANTHER" id="PTHR24287:SF1">
    <property type="entry name" value="P450, PUTATIVE (EUROFUNG)-RELATED"/>
    <property type="match status" value="1"/>
</dbReference>
<accession>U4L3P6</accession>
<dbReference type="InterPro" id="IPR047146">
    <property type="entry name" value="Cyt_P450_E_CYP52_fungi"/>
</dbReference>
<keyword evidence="3 8" id="KW-0349">Heme</keyword>
<evidence type="ECO:0000256" key="8">
    <source>
        <dbReference type="RuleBase" id="RU000461"/>
    </source>
</evidence>
<dbReference type="GO" id="GO:0020037">
    <property type="term" value="F:heme binding"/>
    <property type="evidence" value="ECO:0007669"/>
    <property type="project" value="InterPro"/>
</dbReference>
<reference evidence="9 10" key="1">
    <citation type="journal article" date="2013" name="PLoS Genet.">
        <title>The genome and development-dependent transcriptomes of Pyronema confluens: a window into fungal evolution.</title>
        <authorList>
            <person name="Traeger S."/>
            <person name="Altegoer F."/>
            <person name="Freitag M."/>
            <person name="Gabaldon T."/>
            <person name="Kempken F."/>
            <person name="Kumar A."/>
            <person name="Marcet-Houben M."/>
            <person name="Poggeler S."/>
            <person name="Stajich J.E."/>
            <person name="Nowrousian M."/>
        </authorList>
    </citation>
    <scope>NUCLEOTIDE SEQUENCE [LARGE SCALE GENOMIC DNA]</scope>
    <source>
        <strain evidence="10">CBS 100304</strain>
        <tissue evidence="9">Vegetative mycelium</tissue>
    </source>
</reference>
<dbReference type="AlphaFoldDB" id="U4L3P6"/>
<keyword evidence="7 8" id="KW-0503">Monooxygenase</keyword>
<gene>
    <name evidence="9" type="ORF">PCON_09796</name>
</gene>
<dbReference type="SUPFAM" id="SSF48264">
    <property type="entry name" value="Cytochrome P450"/>
    <property type="match status" value="1"/>
</dbReference>
<keyword evidence="4 8" id="KW-0479">Metal-binding</keyword>
<dbReference type="PRINTS" id="PR01239">
    <property type="entry name" value="EP450IICYP52"/>
</dbReference>
<dbReference type="OMA" id="YSITCYA"/>
<dbReference type="InterPro" id="IPR001128">
    <property type="entry name" value="Cyt_P450"/>
</dbReference>
<evidence type="ECO:0000256" key="7">
    <source>
        <dbReference type="ARBA" id="ARBA00023033"/>
    </source>
</evidence>
<dbReference type="eggNOG" id="KOG0157">
    <property type="taxonomic scope" value="Eukaryota"/>
</dbReference>
<dbReference type="InterPro" id="IPR036396">
    <property type="entry name" value="Cyt_P450_sf"/>
</dbReference>
<evidence type="ECO:0000256" key="3">
    <source>
        <dbReference type="ARBA" id="ARBA00022617"/>
    </source>
</evidence>
<dbReference type="OrthoDB" id="1470350at2759"/>
<dbReference type="Proteomes" id="UP000018144">
    <property type="component" value="Unassembled WGS sequence"/>
</dbReference>
<evidence type="ECO:0000313" key="10">
    <source>
        <dbReference type="Proteomes" id="UP000018144"/>
    </source>
</evidence>
<proteinExistence type="inferred from homology"/>
<name>U4L3P6_PYROM</name>
<dbReference type="STRING" id="1076935.U4L3P6"/>
<evidence type="ECO:0000256" key="2">
    <source>
        <dbReference type="ARBA" id="ARBA00010617"/>
    </source>
</evidence>
<evidence type="ECO:0000256" key="5">
    <source>
        <dbReference type="ARBA" id="ARBA00023002"/>
    </source>
</evidence>
<dbReference type="PROSITE" id="PS00086">
    <property type="entry name" value="CYTOCHROME_P450"/>
    <property type="match status" value="1"/>
</dbReference>
<dbReference type="EMBL" id="HF935521">
    <property type="protein sequence ID" value="CCX10203.1"/>
    <property type="molecule type" value="Genomic_DNA"/>
</dbReference>
<comment type="similarity">
    <text evidence="2 8">Belongs to the cytochrome P450 family.</text>
</comment>
<organism evidence="9 10">
    <name type="scientific">Pyronema omphalodes (strain CBS 100304)</name>
    <name type="common">Pyronema confluens</name>
    <dbReference type="NCBI Taxonomy" id="1076935"/>
    <lineage>
        <taxon>Eukaryota</taxon>
        <taxon>Fungi</taxon>
        <taxon>Dikarya</taxon>
        <taxon>Ascomycota</taxon>
        <taxon>Pezizomycotina</taxon>
        <taxon>Pezizomycetes</taxon>
        <taxon>Pezizales</taxon>
        <taxon>Pyronemataceae</taxon>
        <taxon>Pyronema</taxon>
    </lineage>
</organism>
<dbReference type="PRINTS" id="PR00385">
    <property type="entry name" value="P450"/>
</dbReference>
<comment type="cofactor">
    <cofactor evidence="1">
        <name>heme</name>
        <dbReference type="ChEBI" id="CHEBI:30413"/>
    </cofactor>
</comment>
<dbReference type="PANTHER" id="PTHR24287">
    <property type="entry name" value="P450, PUTATIVE (EUROFUNG)-RELATED"/>
    <property type="match status" value="1"/>
</dbReference>
<dbReference type="Pfam" id="PF00067">
    <property type="entry name" value="p450"/>
    <property type="match status" value="1"/>
</dbReference>
<protein>
    <submittedName>
        <fullName evidence="9">Similar to Cytochrome P450 52A13 acc. no. Q9Y758</fullName>
    </submittedName>
</protein>
<dbReference type="GO" id="GO:0005506">
    <property type="term" value="F:iron ion binding"/>
    <property type="evidence" value="ECO:0007669"/>
    <property type="project" value="InterPro"/>
</dbReference>
<dbReference type="Gene3D" id="1.10.630.10">
    <property type="entry name" value="Cytochrome P450"/>
    <property type="match status" value="1"/>
</dbReference>
<dbReference type="InterPro" id="IPR017972">
    <property type="entry name" value="Cyt_P450_CS"/>
</dbReference>
<evidence type="ECO:0000256" key="4">
    <source>
        <dbReference type="ARBA" id="ARBA00022723"/>
    </source>
</evidence>
<evidence type="ECO:0000313" key="9">
    <source>
        <dbReference type="EMBL" id="CCX10203.1"/>
    </source>
</evidence>